<dbReference type="SUPFAM" id="SSF56574">
    <property type="entry name" value="Serpins"/>
    <property type="match status" value="1"/>
</dbReference>
<reference evidence="5 6" key="1">
    <citation type="submission" date="2023-10" db="EMBL/GenBank/DDBJ databases">
        <title>Genomes of two closely related lineages of the louse Polyplax serrata with different host specificities.</title>
        <authorList>
            <person name="Martinu J."/>
            <person name="Tarabai H."/>
            <person name="Stefka J."/>
            <person name="Hypsa V."/>
        </authorList>
    </citation>
    <scope>NUCLEOTIDE SEQUENCE [LARGE SCALE GENOMIC DNA]</scope>
    <source>
        <strain evidence="5">HR10_N</strain>
    </source>
</reference>
<dbReference type="InterPro" id="IPR023796">
    <property type="entry name" value="Serpin_dom"/>
</dbReference>
<dbReference type="GO" id="GO:0005615">
    <property type="term" value="C:extracellular space"/>
    <property type="evidence" value="ECO:0007669"/>
    <property type="project" value="InterPro"/>
</dbReference>
<keyword evidence="2" id="KW-0722">Serine protease inhibitor</keyword>
<dbReference type="PANTHER" id="PTHR11461:SF367">
    <property type="entry name" value="GH21475P-RELATED"/>
    <property type="match status" value="1"/>
</dbReference>
<comment type="similarity">
    <text evidence="3">Belongs to the serpin family.</text>
</comment>
<dbReference type="Pfam" id="PF00079">
    <property type="entry name" value="Serpin"/>
    <property type="match status" value="1"/>
</dbReference>
<proteinExistence type="inferred from homology"/>
<keyword evidence="1" id="KW-0646">Protease inhibitor</keyword>
<dbReference type="InterPro" id="IPR000215">
    <property type="entry name" value="Serpin_fam"/>
</dbReference>
<evidence type="ECO:0000256" key="3">
    <source>
        <dbReference type="RuleBase" id="RU000411"/>
    </source>
</evidence>
<dbReference type="AlphaFoldDB" id="A0AAN8P8S1"/>
<comment type="caution">
    <text evidence="5">The sequence shown here is derived from an EMBL/GenBank/DDBJ whole genome shotgun (WGS) entry which is preliminary data.</text>
</comment>
<dbReference type="InterPro" id="IPR042185">
    <property type="entry name" value="Serpin_sf_2"/>
</dbReference>
<dbReference type="PANTHER" id="PTHR11461">
    <property type="entry name" value="SERINE PROTEASE INHIBITOR, SERPIN"/>
    <property type="match status" value="1"/>
</dbReference>
<dbReference type="InterPro" id="IPR042178">
    <property type="entry name" value="Serpin_sf_1"/>
</dbReference>
<evidence type="ECO:0000313" key="5">
    <source>
        <dbReference type="EMBL" id="KAK6620877.1"/>
    </source>
</evidence>
<feature type="domain" description="Serpin" evidence="4">
    <location>
        <begin position="73"/>
        <end position="394"/>
    </location>
</feature>
<dbReference type="Proteomes" id="UP001372834">
    <property type="component" value="Unassembled WGS sequence"/>
</dbReference>
<dbReference type="SMART" id="SM00093">
    <property type="entry name" value="SERPIN"/>
    <property type="match status" value="1"/>
</dbReference>
<evidence type="ECO:0000313" key="6">
    <source>
        <dbReference type="Proteomes" id="UP001372834"/>
    </source>
</evidence>
<dbReference type="Gene3D" id="3.30.497.10">
    <property type="entry name" value="Antithrombin, subunit I, domain 2"/>
    <property type="match status" value="1"/>
</dbReference>
<evidence type="ECO:0000256" key="2">
    <source>
        <dbReference type="ARBA" id="ARBA00022900"/>
    </source>
</evidence>
<sequence>MKLFHSEIDKAKSSKDVLSVLSLLVFATLSSNAYVQRKYTSRTGQNQFFQPSSNVQNERTKETTIEGIGRLTTSLLNDIHQQAGSQFNIVLSPLSIWTILAMLLEGAGGKTELELKEKLNATGRGPEDTRSYIRSRYRELHRLTKDKSGPTEFQSLNYVISDKKLYPEFQKTIEDHYDGKYFTYDQRKKSLFAIMVNGWAVDKSEGKLSSIVTPAMLDNLVLLVGNAVYFKSKWRIPFDPFDTISLPFKNEGGELIDNVPMMNLAGVFPLGYNTEFDFQIVEIPYADNSTSMLIILPHEHVGLRRTLSAIRNRSLKEIIPINMSEETVQLSLPRFRIISKMYLNDILKQDLSTAFSSQTAEFPRMGNDVFVSWIYHKAEIDNTEEGTTASAVTSE</sequence>
<evidence type="ECO:0000259" key="4">
    <source>
        <dbReference type="SMART" id="SM00093"/>
    </source>
</evidence>
<organism evidence="5 6">
    <name type="scientific">Polyplax serrata</name>
    <name type="common">Common mouse louse</name>
    <dbReference type="NCBI Taxonomy" id="468196"/>
    <lineage>
        <taxon>Eukaryota</taxon>
        <taxon>Metazoa</taxon>
        <taxon>Ecdysozoa</taxon>
        <taxon>Arthropoda</taxon>
        <taxon>Hexapoda</taxon>
        <taxon>Insecta</taxon>
        <taxon>Pterygota</taxon>
        <taxon>Neoptera</taxon>
        <taxon>Paraneoptera</taxon>
        <taxon>Psocodea</taxon>
        <taxon>Troctomorpha</taxon>
        <taxon>Phthiraptera</taxon>
        <taxon>Anoplura</taxon>
        <taxon>Polyplacidae</taxon>
        <taxon>Polyplax</taxon>
    </lineage>
</organism>
<dbReference type="GO" id="GO:0004867">
    <property type="term" value="F:serine-type endopeptidase inhibitor activity"/>
    <property type="evidence" value="ECO:0007669"/>
    <property type="project" value="UniProtKB-KW"/>
</dbReference>
<evidence type="ECO:0000256" key="1">
    <source>
        <dbReference type="ARBA" id="ARBA00022690"/>
    </source>
</evidence>
<dbReference type="Gene3D" id="2.30.39.10">
    <property type="entry name" value="Alpha-1-antitrypsin, domain 1"/>
    <property type="match status" value="1"/>
</dbReference>
<protein>
    <recommendedName>
        <fullName evidence="4">Serpin domain-containing protein</fullName>
    </recommendedName>
</protein>
<gene>
    <name evidence="5" type="ORF">RUM43_011175</name>
</gene>
<name>A0AAN8P8S1_POLSC</name>
<accession>A0AAN8P8S1</accession>
<dbReference type="EMBL" id="JAWJWE010000039">
    <property type="protein sequence ID" value="KAK6620877.1"/>
    <property type="molecule type" value="Genomic_DNA"/>
</dbReference>
<dbReference type="InterPro" id="IPR036186">
    <property type="entry name" value="Serpin_sf"/>
</dbReference>